<dbReference type="RefSeq" id="WP_059426855.1">
    <property type="nucleotide sequence ID" value="NZ_FAUT01000001.1"/>
</dbReference>
<comment type="subcellular location">
    <subcellularLocation>
        <location evidence="6">Cell membrane</location>
        <topology evidence="6">Multi-pass membrane protein</topology>
    </subcellularLocation>
    <subcellularLocation>
        <location evidence="1">Membrane</location>
        <topology evidence="1">Multi-pass membrane protein</topology>
    </subcellularLocation>
</comment>
<dbReference type="PANTHER" id="PTHR30477">
    <property type="entry name" value="ABC-TRANSPORTER METAL-BINDING PROTEIN"/>
    <property type="match status" value="1"/>
</dbReference>
<keyword evidence="5 7" id="KW-0472">Membrane</keyword>
<feature type="transmembrane region" description="Helical" evidence="7">
    <location>
        <begin position="139"/>
        <end position="161"/>
    </location>
</feature>
<gene>
    <name evidence="8" type="primary">mntB_3</name>
    <name evidence="8" type="ORF">ERS686654_01751</name>
</gene>
<dbReference type="GO" id="GO:0055085">
    <property type="term" value="P:transmembrane transport"/>
    <property type="evidence" value="ECO:0007669"/>
    <property type="project" value="InterPro"/>
</dbReference>
<organism evidence="8 9">
    <name type="scientific">Campylobacter hyointestinalis subsp. hyointestinalis</name>
    <dbReference type="NCBI Taxonomy" id="91352"/>
    <lineage>
        <taxon>Bacteria</taxon>
        <taxon>Pseudomonadati</taxon>
        <taxon>Campylobacterota</taxon>
        <taxon>Epsilonproteobacteria</taxon>
        <taxon>Campylobacterales</taxon>
        <taxon>Campylobacteraceae</taxon>
        <taxon>Campylobacter</taxon>
    </lineage>
</organism>
<accession>A0A0S4R898</accession>
<keyword evidence="3 6" id="KW-0812">Transmembrane</keyword>
<evidence type="ECO:0000256" key="7">
    <source>
        <dbReference type="SAM" id="Phobius"/>
    </source>
</evidence>
<dbReference type="GO" id="GO:0071281">
    <property type="term" value="P:cellular response to iron ion"/>
    <property type="evidence" value="ECO:0007669"/>
    <property type="project" value="UniProtKB-ARBA"/>
</dbReference>
<feature type="transmembrane region" description="Helical" evidence="7">
    <location>
        <begin position="16"/>
        <end position="37"/>
    </location>
</feature>
<evidence type="ECO:0000256" key="4">
    <source>
        <dbReference type="ARBA" id="ARBA00022989"/>
    </source>
</evidence>
<keyword evidence="9" id="KW-1185">Reference proteome</keyword>
<reference evidence="8 9" key="1">
    <citation type="submission" date="2015-11" db="EMBL/GenBank/DDBJ databases">
        <authorList>
            <consortium name="Pathogen Informatics"/>
        </authorList>
    </citation>
    <scope>NUCLEOTIDE SEQUENCE [LARGE SCALE GENOMIC DNA]</scope>
    <source>
        <strain evidence="8 9">006A-0059</strain>
    </source>
</reference>
<dbReference type="Gene3D" id="1.10.3470.10">
    <property type="entry name" value="ABC transporter involved in vitamin B12 uptake, BtuC"/>
    <property type="match status" value="1"/>
</dbReference>
<dbReference type="InterPro" id="IPR001626">
    <property type="entry name" value="ABC_TroCD"/>
</dbReference>
<feature type="transmembrane region" description="Helical" evidence="7">
    <location>
        <begin position="247"/>
        <end position="266"/>
    </location>
</feature>
<comment type="similarity">
    <text evidence="2 6">Belongs to the ABC-3 integral membrane protein family.</text>
</comment>
<feature type="transmembrane region" description="Helical" evidence="7">
    <location>
        <begin position="92"/>
        <end position="110"/>
    </location>
</feature>
<evidence type="ECO:0000313" key="9">
    <source>
        <dbReference type="Proteomes" id="UP000052237"/>
    </source>
</evidence>
<evidence type="ECO:0000313" key="8">
    <source>
        <dbReference type="EMBL" id="CUU87168.1"/>
    </source>
</evidence>
<evidence type="ECO:0000256" key="5">
    <source>
        <dbReference type="ARBA" id="ARBA00023136"/>
    </source>
</evidence>
<dbReference type="GO" id="GO:0010043">
    <property type="term" value="P:response to zinc ion"/>
    <property type="evidence" value="ECO:0007669"/>
    <property type="project" value="TreeGrafter"/>
</dbReference>
<keyword evidence="6" id="KW-0813">Transport</keyword>
<comment type="caution">
    <text evidence="8">The sequence shown here is derived from an EMBL/GenBank/DDBJ whole genome shotgun (WGS) entry which is preliminary data.</text>
</comment>
<dbReference type="Proteomes" id="UP000052237">
    <property type="component" value="Unassembled WGS sequence"/>
</dbReference>
<sequence length="271" mass="30145">MIEFLLEPLRYDFMRIALYLAFSICVVCAVLSCFLVLKSYSLLGDALSHSVMPGMIVAYAIGLPLGFGAFLSSIVCLWLIEFLKERSGLRNDAITAICFTGFFALGLLLYSKVESPLHIHEVLFGNLLGVSKSDMQTSVTVFGGVLVFTLLFFKRFFAIFFDEVNALLVGINPKFYYYLMLLLLSFVVVFGFSAVGIILVVAMLILPGAAAFLITSKFWLMQIISVSFALLSSFFGVIVSFHSDTSTQALIVLFQALFFILSLIYFKFRAL</sequence>
<feature type="transmembrane region" description="Helical" evidence="7">
    <location>
        <begin position="176"/>
        <end position="206"/>
    </location>
</feature>
<keyword evidence="4 7" id="KW-1133">Transmembrane helix</keyword>
<protein>
    <submittedName>
        <fullName evidence="8">Protein AfeD</fullName>
    </submittedName>
</protein>
<dbReference type="AlphaFoldDB" id="A0A0S4R898"/>
<evidence type="ECO:0000256" key="6">
    <source>
        <dbReference type="RuleBase" id="RU003943"/>
    </source>
</evidence>
<dbReference type="PANTHER" id="PTHR30477:SF24">
    <property type="entry name" value="IRON TRANSPORT SYSTEM MEMBRANE PROTEIN HI_0359-RELATED"/>
    <property type="match status" value="1"/>
</dbReference>
<name>A0A0S4R898_CAMHY</name>
<evidence type="ECO:0000256" key="3">
    <source>
        <dbReference type="ARBA" id="ARBA00022692"/>
    </source>
</evidence>
<dbReference type="SUPFAM" id="SSF81345">
    <property type="entry name" value="ABC transporter involved in vitamin B12 uptake, BtuC"/>
    <property type="match status" value="1"/>
</dbReference>
<feature type="transmembrane region" description="Helical" evidence="7">
    <location>
        <begin position="57"/>
        <end position="80"/>
    </location>
</feature>
<evidence type="ECO:0000256" key="1">
    <source>
        <dbReference type="ARBA" id="ARBA00004141"/>
    </source>
</evidence>
<dbReference type="GO" id="GO:0043190">
    <property type="term" value="C:ATP-binding cassette (ABC) transporter complex"/>
    <property type="evidence" value="ECO:0007669"/>
    <property type="project" value="InterPro"/>
</dbReference>
<feature type="transmembrane region" description="Helical" evidence="7">
    <location>
        <begin position="218"/>
        <end position="241"/>
    </location>
</feature>
<evidence type="ECO:0000256" key="2">
    <source>
        <dbReference type="ARBA" id="ARBA00008034"/>
    </source>
</evidence>
<dbReference type="FunFam" id="1.10.3470.10:FF:000003">
    <property type="entry name" value="Iron ABC transporter permease SitD"/>
    <property type="match status" value="1"/>
</dbReference>
<dbReference type="Pfam" id="PF00950">
    <property type="entry name" value="ABC-3"/>
    <property type="match status" value="1"/>
</dbReference>
<proteinExistence type="inferred from homology"/>
<dbReference type="EMBL" id="FAVB01000004">
    <property type="protein sequence ID" value="CUU87168.1"/>
    <property type="molecule type" value="Genomic_DNA"/>
</dbReference>
<dbReference type="InterPro" id="IPR037294">
    <property type="entry name" value="ABC_BtuC-like"/>
</dbReference>